<gene>
    <name evidence="1" type="ORF">E4V82_22220</name>
</gene>
<proteinExistence type="predicted"/>
<name>A0A5N7IUL9_9CLOT</name>
<dbReference type="EMBL" id="SPSF01000056">
    <property type="protein sequence ID" value="MPQ64789.1"/>
    <property type="molecule type" value="Genomic_DNA"/>
</dbReference>
<reference evidence="1 2" key="1">
    <citation type="journal article" date="2019" name="Lett. Appl. Microbiol.">
        <title>A case of 'blown pack' spoilage of vacuum-packaged pork likely associated with Clostridium estertheticum in Canada.</title>
        <authorList>
            <person name="Zhang P."/>
            <person name="Ward P."/>
            <person name="McMullen L.M."/>
            <person name="Yang X."/>
        </authorList>
    </citation>
    <scope>NUCLEOTIDE SEQUENCE [LARGE SCALE GENOMIC DNA]</scope>
    <source>
        <strain evidence="1 2">MA19</strain>
    </source>
</reference>
<protein>
    <submittedName>
        <fullName evidence="1">DUF3888 domain-containing protein</fullName>
    </submittedName>
</protein>
<comment type="caution">
    <text evidence="1">The sequence shown here is derived from an EMBL/GenBank/DDBJ whole genome shotgun (WGS) entry which is preliminary data.</text>
</comment>
<organism evidence="1 2">
    <name type="scientific">Clostridium estertheticum</name>
    <dbReference type="NCBI Taxonomy" id="238834"/>
    <lineage>
        <taxon>Bacteria</taxon>
        <taxon>Bacillati</taxon>
        <taxon>Bacillota</taxon>
        <taxon>Clostridia</taxon>
        <taxon>Eubacteriales</taxon>
        <taxon>Clostridiaceae</taxon>
        <taxon>Clostridium</taxon>
    </lineage>
</organism>
<evidence type="ECO:0000313" key="1">
    <source>
        <dbReference type="EMBL" id="MPQ64789.1"/>
    </source>
</evidence>
<evidence type="ECO:0000313" key="2">
    <source>
        <dbReference type="Proteomes" id="UP000342249"/>
    </source>
</evidence>
<dbReference type="Pfam" id="PF13027">
    <property type="entry name" value="DUF3888"/>
    <property type="match status" value="1"/>
</dbReference>
<dbReference type="InterPro" id="IPR024984">
    <property type="entry name" value="DUF3888"/>
</dbReference>
<dbReference type="Proteomes" id="UP000342249">
    <property type="component" value="Unassembled WGS sequence"/>
</dbReference>
<accession>A0A5N7IUL9</accession>
<dbReference type="RefSeq" id="WP_166520668.1">
    <property type="nucleotide sequence ID" value="NZ_SPSE01000054.1"/>
</dbReference>
<dbReference type="AlphaFoldDB" id="A0A5N7IUL9"/>
<sequence length="125" mass="14443">MTLFLTLSFSITSYASFSSIQQKNSTEELYQDIFSTLLFENIQDSLNSYYKKFVQYALFDIKVLEAIRPDGYRTFGFLLKLQVRPFVGAHNTIGIDNITFEISPSGVVMKNFEHIKSFELPPVKY</sequence>